<keyword evidence="4 6" id="KW-1133">Transmembrane helix</keyword>
<comment type="subcellular location">
    <subcellularLocation>
        <location evidence="1">Cell membrane</location>
        <topology evidence="1">Multi-pass membrane protein</topology>
    </subcellularLocation>
</comment>
<dbReference type="InterPro" id="IPR050189">
    <property type="entry name" value="MFS_Efflux_Transporters"/>
</dbReference>
<dbReference type="AlphaFoldDB" id="A0A9D4V4J6"/>
<dbReference type="EMBL" id="JABFUD020000005">
    <property type="protein sequence ID" value="KAI5079251.1"/>
    <property type="molecule type" value="Genomic_DNA"/>
</dbReference>
<dbReference type="Proteomes" id="UP000886520">
    <property type="component" value="Chromosome 5"/>
</dbReference>
<keyword evidence="3 6" id="KW-0812">Transmembrane</keyword>
<protein>
    <recommendedName>
        <fullName evidence="7">Major facilitator superfamily (MFS) profile domain-containing protein</fullName>
    </recommendedName>
</protein>
<dbReference type="InterPro" id="IPR011701">
    <property type="entry name" value="MFS"/>
</dbReference>
<evidence type="ECO:0000256" key="3">
    <source>
        <dbReference type="ARBA" id="ARBA00022692"/>
    </source>
</evidence>
<evidence type="ECO:0000259" key="7">
    <source>
        <dbReference type="PROSITE" id="PS50850"/>
    </source>
</evidence>
<proteinExistence type="predicted"/>
<comment type="caution">
    <text evidence="8">The sequence shown here is derived from an EMBL/GenBank/DDBJ whole genome shotgun (WGS) entry which is preliminary data.</text>
</comment>
<keyword evidence="9" id="KW-1185">Reference proteome</keyword>
<keyword evidence="5 6" id="KW-0472">Membrane</keyword>
<feature type="transmembrane region" description="Helical" evidence="6">
    <location>
        <begin position="136"/>
        <end position="157"/>
    </location>
</feature>
<evidence type="ECO:0000256" key="6">
    <source>
        <dbReference type="SAM" id="Phobius"/>
    </source>
</evidence>
<evidence type="ECO:0000256" key="2">
    <source>
        <dbReference type="ARBA" id="ARBA00022475"/>
    </source>
</evidence>
<reference evidence="8 9" key="1">
    <citation type="submission" date="2021-01" db="EMBL/GenBank/DDBJ databases">
        <title>Adiantum capillus-veneris genome.</title>
        <authorList>
            <person name="Fang Y."/>
            <person name="Liao Q."/>
        </authorList>
    </citation>
    <scope>NUCLEOTIDE SEQUENCE [LARGE SCALE GENOMIC DNA]</scope>
    <source>
        <strain evidence="8">H3</strain>
        <tissue evidence="8">Leaf</tissue>
    </source>
</reference>
<evidence type="ECO:0000256" key="4">
    <source>
        <dbReference type="ARBA" id="ARBA00022989"/>
    </source>
</evidence>
<evidence type="ECO:0000256" key="1">
    <source>
        <dbReference type="ARBA" id="ARBA00004651"/>
    </source>
</evidence>
<dbReference type="OrthoDB" id="440755at2759"/>
<dbReference type="Pfam" id="PF07690">
    <property type="entry name" value="MFS_1"/>
    <property type="match status" value="1"/>
</dbReference>
<evidence type="ECO:0000313" key="9">
    <source>
        <dbReference type="Proteomes" id="UP000886520"/>
    </source>
</evidence>
<feature type="domain" description="Major facilitator superfamily (MFS) profile" evidence="7">
    <location>
        <begin position="1"/>
        <end position="185"/>
    </location>
</feature>
<evidence type="ECO:0000256" key="5">
    <source>
        <dbReference type="ARBA" id="ARBA00023136"/>
    </source>
</evidence>
<dbReference type="InterPro" id="IPR020846">
    <property type="entry name" value="MFS_dom"/>
</dbReference>
<feature type="transmembrane region" description="Helical" evidence="6">
    <location>
        <begin position="65"/>
        <end position="87"/>
    </location>
</feature>
<dbReference type="PANTHER" id="PTHR43124:SF3">
    <property type="entry name" value="CHLORAMPHENICOL EFFLUX PUMP RV0191"/>
    <property type="match status" value="1"/>
</dbReference>
<dbReference type="GO" id="GO:0005886">
    <property type="term" value="C:plasma membrane"/>
    <property type="evidence" value="ECO:0007669"/>
    <property type="project" value="UniProtKB-SubCell"/>
</dbReference>
<gene>
    <name evidence="8" type="ORF">GOP47_0004730</name>
</gene>
<accession>A0A9D4V4J6</accession>
<dbReference type="InterPro" id="IPR036259">
    <property type="entry name" value="MFS_trans_sf"/>
</dbReference>
<evidence type="ECO:0000313" key="8">
    <source>
        <dbReference type="EMBL" id="KAI5079251.1"/>
    </source>
</evidence>
<dbReference type="PANTHER" id="PTHR43124">
    <property type="entry name" value="PURINE EFFLUX PUMP PBUE"/>
    <property type="match status" value="1"/>
</dbReference>
<dbReference type="SUPFAM" id="SSF103473">
    <property type="entry name" value="MFS general substrate transporter"/>
    <property type="match status" value="1"/>
</dbReference>
<organism evidence="8 9">
    <name type="scientific">Adiantum capillus-veneris</name>
    <name type="common">Maidenhair fern</name>
    <dbReference type="NCBI Taxonomy" id="13818"/>
    <lineage>
        <taxon>Eukaryota</taxon>
        <taxon>Viridiplantae</taxon>
        <taxon>Streptophyta</taxon>
        <taxon>Embryophyta</taxon>
        <taxon>Tracheophyta</taxon>
        <taxon>Polypodiopsida</taxon>
        <taxon>Polypodiidae</taxon>
        <taxon>Polypodiales</taxon>
        <taxon>Pteridineae</taxon>
        <taxon>Pteridaceae</taxon>
        <taxon>Vittarioideae</taxon>
        <taxon>Adiantum</taxon>
    </lineage>
</organism>
<sequence>MEWLSNDQEGTLSRSGGSDWDKKLLRTLFLVNLQASWRKLMKPCCQMVCFPLAAYFSVHHNRVNVIALGAMLWAIATFFVGVSSTFVEVAVSRALNGVGLAMVIPAIQSLVADVAHPEKRGLAFGWLHFTGNLGRVFGVVFAVLLAGCALGVLRFTFLQLQVYWLPFLVYRLAIDPRRPTGSIIL</sequence>
<feature type="transmembrane region" description="Helical" evidence="6">
    <location>
        <begin position="93"/>
        <end position="115"/>
    </location>
</feature>
<keyword evidence="2" id="KW-1003">Cell membrane</keyword>
<name>A0A9D4V4J6_ADICA</name>
<dbReference type="GO" id="GO:0022857">
    <property type="term" value="F:transmembrane transporter activity"/>
    <property type="evidence" value="ECO:0007669"/>
    <property type="project" value="InterPro"/>
</dbReference>
<dbReference type="Gene3D" id="1.20.1250.20">
    <property type="entry name" value="MFS general substrate transporter like domains"/>
    <property type="match status" value="1"/>
</dbReference>
<dbReference type="PROSITE" id="PS50850">
    <property type="entry name" value="MFS"/>
    <property type="match status" value="1"/>
</dbReference>